<keyword evidence="2" id="KW-1185">Reference proteome</keyword>
<reference evidence="1 2" key="1">
    <citation type="journal article" date="2021" name="Nat. Commun.">
        <title>Genetic determinants of endophytism in the Arabidopsis root mycobiome.</title>
        <authorList>
            <person name="Mesny F."/>
            <person name="Miyauchi S."/>
            <person name="Thiergart T."/>
            <person name="Pickel B."/>
            <person name="Atanasova L."/>
            <person name="Karlsson M."/>
            <person name="Huettel B."/>
            <person name="Barry K.W."/>
            <person name="Haridas S."/>
            <person name="Chen C."/>
            <person name="Bauer D."/>
            <person name="Andreopoulos W."/>
            <person name="Pangilinan J."/>
            <person name="LaButti K."/>
            <person name="Riley R."/>
            <person name="Lipzen A."/>
            <person name="Clum A."/>
            <person name="Drula E."/>
            <person name="Henrissat B."/>
            <person name="Kohler A."/>
            <person name="Grigoriev I.V."/>
            <person name="Martin F.M."/>
            <person name="Hacquard S."/>
        </authorList>
    </citation>
    <scope>NUCLEOTIDE SEQUENCE [LARGE SCALE GENOMIC DNA]</scope>
    <source>
        <strain evidence="1 2">MPI-SDFR-AT-0080</strain>
    </source>
</reference>
<sequence>MLLSVLPASAIPSLHAGYAMHAAPKRRPPALCHCGRAGQKPGQSNVPHWRPCCVAPIWLPTQLPVKTRPSFASVSPQRSRARLLAGRTALTVSQPLPGAAPPTHRRPGCPLVLLQKSKLHWPKCESACLSNQLLQMLSVASSFSMAPSERC</sequence>
<dbReference type="EMBL" id="JAGTJR010000011">
    <property type="protein sequence ID" value="KAH7052229.1"/>
    <property type="molecule type" value="Genomic_DNA"/>
</dbReference>
<accession>A0ABQ8GD10</accession>
<name>A0ABQ8GD10_9PEZI</name>
<organism evidence="1 2">
    <name type="scientific">Macrophomina phaseolina</name>
    <dbReference type="NCBI Taxonomy" id="35725"/>
    <lineage>
        <taxon>Eukaryota</taxon>
        <taxon>Fungi</taxon>
        <taxon>Dikarya</taxon>
        <taxon>Ascomycota</taxon>
        <taxon>Pezizomycotina</taxon>
        <taxon>Dothideomycetes</taxon>
        <taxon>Dothideomycetes incertae sedis</taxon>
        <taxon>Botryosphaeriales</taxon>
        <taxon>Botryosphaeriaceae</taxon>
        <taxon>Macrophomina</taxon>
    </lineage>
</organism>
<proteinExistence type="predicted"/>
<gene>
    <name evidence="1" type="ORF">B0J12DRAFT_660921</name>
</gene>
<evidence type="ECO:0000313" key="2">
    <source>
        <dbReference type="Proteomes" id="UP000774617"/>
    </source>
</evidence>
<dbReference type="Proteomes" id="UP000774617">
    <property type="component" value="Unassembled WGS sequence"/>
</dbReference>
<protein>
    <recommendedName>
        <fullName evidence="3">Secreted protein</fullName>
    </recommendedName>
</protein>
<evidence type="ECO:0000313" key="1">
    <source>
        <dbReference type="EMBL" id="KAH7052229.1"/>
    </source>
</evidence>
<comment type="caution">
    <text evidence="1">The sequence shown here is derived from an EMBL/GenBank/DDBJ whole genome shotgun (WGS) entry which is preliminary data.</text>
</comment>
<evidence type="ECO:0008006" key="3">
    <source>
        <dbReference type="Google" id="ProtNLM"/>
    </source>
</evidence>